<evidence type="ECO:0000313" key="5">
    <source>
        <dbReference type="Proteomes" id="UP000271548"/>
    </source>
</evidence>
<keyword evidence="5" id="KW-1185">Reference proteome</keyword>
<comment type="caution">
    <text evidence="4">The sequence shown here is derived from an EMBL/GenBank/DDBJ whole genome shotgun (WGS) entry which is preliminary data.</text>
</comment>
<sequence>ARLKRHRGVATRYDKLAVRFQAVLTITIICEWL</sequence>
<evidence type="ECO:0000313" key="1">
    <source>
        <dbReference type="EMBL" id="RKN14376.1"/>
    </source>
</evidence>
<dbReference type="Proteomes" id="UP000271548">
    <property type="component" value="Unassembled WGS sequence"/>
</dbReference>
<accession>A0A3A9YAW8</accession>
<dbReference type="EMBL" id="RAZT01000022">
    <property type="protein sequence ID" value="RKN26198.1"/>
    <property type="molecule type" value="Genomic_DNA"/>
</dbReference>
<gene>
    <name evidence="4" type="ORF">D7044_05880</name>
    <name evidence="3" type="ORF">D7044_30700</name>
    <name evidence="2" type="ORF">D7147_27610</name>
    <name evidence="1" type="ORF">D7147_29345</name>
</gene>
<feature type="non-terminal residue" evidence="4">
    <location>
        <position position="1"/>
    </location>
</feature>
<name>A0A3A9YAW8_9ACTN</name>
<evidence type="ECO:0000313" key="2">
    <source>
        <dbReference type="EMBL" id="RKN15035.1"/>
    </source>
</evidence>
<reference evidence="5 6" key="1">
    <citation type="submission" date="2018-09" db="EMBL/GenBank/DDBJ databases">
        <title>Micromonospora sp. nov. MS1-9, isolated from a root of Musa sp.</title>
        <authorList>
            <person name="Kuncharoen N."/>
            <person name="Kudo T."/>
            <person name="Ohkuma M."/>
            <person name="Yuki M."/>
            <person name="Tanasupawat S."/>
        </authorList>
    </citation>
    <scope>NUCLEOTIDE SEQUENCE [LARGE SCALE GENOMIC DNA]</scope>
    <source>
        <strain evidence="4 6">MS1-9</strain>
        <strain evidence="1 5">NGC1-4</strain>
    </source>
</reference>
<dbReference type="EMBL" id="RAZT01000003">
    <property type="protein sequence ID" value="RKN34389.1"/>
    <property type="molecule type" value="Genomic_DNA"/>
</dbReference>
<proteinExistence type="predicted"/>
<organism evidence="4 6">
    <name type="scientific">Micromonospora musae</name>
    <dbReference type="NCBI Taxonomy" id="1894970"/>
    <lineage>
        <taxon>Bacteria</taxon>
        <taxon>Bacillati</taxon>
        <taxon>Actinomycetota</taxon>
        <taxon>Actinomycetes</taxon>
        <taxon>Micromonosporales</taxon>
        <taxon>Micromonosporaceae</taxon>
        <taxon>Micromonospora</taxon>
    </lineage>
</organism>
<evidence type="ECO:0000313" key="3">
    <source>
        <dbReference type="EMBL" id="RKN26198.1"/>
    </source>
</evidence>
<dbReference type="Proteomes" id="UP000275865">
    <property type="component" value="Unassembled WGS sequence"/>
</dbReference>
<evidence type="ECO:0000313" key="4">
    <source>
        <dbReference type="EMBL" id="RKN34389.1"/>
    </source>
</evidence>
<dbReference type="EMBL" id="RAZS01000014">
    <property type="protein sequence ID" value="RKN14376.1"/>
    <property type="molecule type" value="Genomic_DNA"/>
</dbReference>
<dbReference type="EMBL" id="RAZS01000012">
    <property type="protein sequence ID" value="RKN15035.1"/>
    <property type="molecule type" value="Genomic_DNA"/>
</dbReference>
<protein>
    <submittedName>
        <fullName evidence="4">IS5/IS1182 family transposase</fullName>
    </submittedName>
</protein>
<evidence type="ECO:0000313" key="6">
    <source>
        <dbReference type="Proteomes" id="UP000275865"/>
    </source>
</evidence>
<dbReference type="AlphaFoldDB" id="A0A3A9YAW8"/>